<dbReference type="Proteomes" id="UP000619534">
    <property type="component" value="Unassembled WGS sequence"/>
</dbReference>
<evidence type="ECO:0008006" key="4">
    <source>
        <dbReference type="Google" id="ProtNLM"/>
    </source>
</evidence>
<evidence type="ECO:0000313" key="3">
    <source>
        <dbReference type="Proteomes" id="UP000619534"/>
    </source>
</evidence>
<reference evidence="3" key="1">
    <citation type="journal article" date="2019" name="Int. J. Syst. Evol. Microbiol.">
        <title>The Global Catalogue of Microorganisms (GCM) 10K type strain sequencing project: providing services to taxonomists for standard genome sequencing and annotation.</title>
        <authorList>
            <consortium name="The Broad Institute Genomics Platform"/>
            <consortium name="The Broad Institute Genome Sequencing Center for Infectious Disease"/>
            <person name="Wu L."/>
            <person name="Ma J."/>
        </authorList>
    </citation>
    <scope>NUCLEOTIDE SEQUENCE [LARGE SCALE GENOMIC DNA]</scope>
    <source>
        <strain evidence="3">CCM 7282</strain>
    </source>
</reference>
<feature type="compositionally biased region" description="Polar residues" evidence="1">
    <location>
        <begin position="27"/>
        <end position="39"/>
    </location>
</feature>
<gene>
    <name evidence="2" type="ORF">GCM10007216_34020</name>
</gene>
<organism evidence="2 3">
    <name type="scientific">Thalassobacillus devorans</name>
    <dbReference type="NCBI Taxonomy" id="279813"/>
    <lineage>
        <taxon>Bacteria</taxon>
        <taxon>Bacillati</taxon>
        <taxon>Bacillota</taxon>
        <taxon>Bacilli</taxon>
        <taxon>Bacillales</taxon>
        <taxon>Bacillaceae</taxon>
        <taxon>Thalassobacillus</taxon>
    </lineage>
</organism>
<dbReference type="EMBL" id="BMCJ01000007">
    <property type="protein sequence ID" value="GGD00461.1"/>
    <property type="molecule type" value="Genomic_DNA"/>
</dbReference>
<evidence type="ECO:0000313" key="2">
    <source>
        <dbReference type="EMBL" id="GGD00461.1"/>
    </source>
</evidence>
<accession>A0ABQ1PNV1</accession>
<keyword evidence="3" id="KW-1185">Reference proteome</keyword>
<sequence>MNDQRDFHSVMNQLNQAKRAVERAQEDQSGFTEAQQQVKQAEEMLHEATQNPSAFRGIGNHDMQRAADLLRLIEETNQANNR</sequence>
<comment type="caution">
    <text evidence="2">The sequence shown here is derived from an EMBL/GenBank/DDBJ whole genome shotgun (WGS) entry which is preliminary data.</text>
</comment>
<dbReference type="RefSeq" id="WP_062438708.1">
    <property type="nucleotide sequence ID" value="NZ_BMCJ01000007.1"/>
</dbReference>
<proteinExistence type="predicted"/>
<evidence type="ECO:0000256" key="1">
    <source>
        <dbReference type="SAM" id="MobiDB-lite"/>
    </source>
</evidence>
<feature type="region of interest" description="Disordered" evidence="1">
    <location>
        <begin position="1"/>
        <end position="45"/>
    </location>
</feature>
<name>A0ABQ1PNV1_9BACI</name>
<protein>
    <recommendedName>
        <fullName evidence="4">DUF3813 domain-containing protein</fullName>
    </recommendedName>
</protein>